<keyword evidence="4" id="KW-0067">ATP-binding</keyword>
<comment type="catalytic activity">
    <reaction evidence="6">
        <text>L-threonyl-[protein] + ATP = 3-O-(5'-adenylyl)-L-threonyl-[protein] + diphosphate</text>
        <dbReference type="Rhea" id="RHEA:54292"/>
        <dbReference type="Rhea" id="RHEA-COMP:11060"/>
        <dbReference type="Rhea" id="RHEA-COMP:13847"/>
        <dbReference type="ChEBI" id="CHEBI:30013"/>
        <dbReference type="ChEBI" id="CHEBI:30616"/>
        <dbReference type="ChEBI" id="CHEBI:33019"/>
        <dbReference type="ChEBI" id="CHEBI:138113"/>
        <dbReference type="EC" id="2.7.7.108"/>
    </reaction>
</comment>
<dbReference type="GO" id="GO:0005524">
    <property type="term" value="F:ATP binding"/>
    <property type="evidence" value="ECO:0007669"/>
    <property type="project" value="UniProtKB-KW"/>
</dbReference>
<keyword evidence="1" id="KW-0808">Transferase</keyword>
<comment type="caution">
    <text evidence="8">The sequence shown here is derived from an EMBL/GenBank/DDBJ whole genome shotgun (WGS) entry which is preliminary data.</text>
</comment>
<gene>
    <name evidence="8" type="ORF">H8730_16790</name>
</gene>
<evidence type="ECO:0000256" key="7">
    <source>
        <dbReference type="ARBA" id="ARBA00048696"/>
    </source>
</evidence>
<keyword evidence="9" id="KW-1185">Reference proteome</keyword>
<dbReference type="InterPro" id="IPR036597">
    <property type="entry name" value="Fido-like_dom_sf"/>
</dbReference>
<dbReference type="EMBL" id="JACRSQ010000054">
    <property type="protein sequence ID" value="MBC8545193.1"/>
    <property type="molecule type" value="Genomic_DNA"/>
</dbReference>
<evidence type="ECO:0000313" key="8">
    <source>
        <dbReference type="EMBL" id="MBC8545193.1"/>
    </source>
</evidence>
<dbReference type="AlphaFoldDB" id="A0A926I363"/>
<reference evidence="8" key="1">
    <citation type="submission" date="2020-08" db="EMBL/GenBank/DDBJ databases">
        <title>Genome public.</title>
        <authorList>
            <person name="Liu C."/>
            <person name="Sun Q."/>
        </authorList>
    </citation>
    <scope>NUCLEOTIDE SEQUENCE</scope>
    <source>
        <strain evidence="8">NSJ-32</strain>
    </source>
</reference>
<evidence type="ECO:0000256" key="6">
    <source>
        <dbReference type="ARBA" id="ARBA00047939"/>
    </source>
</evidence>
<dbReference type="Proteomes" id="UP000657006">
    <property type="component" value="Unassembled WGS sequence"/>
</dbReference>
<protein>
    <recommendedName>
        <fullName evidence="5">protein adenylyltransferase</fullName>
        <ecNumber evidence="5">2.7.7.108</ecNumber>
    </recommendedName>
</protein>
<evidence type="ECO:0000256" key="1">
    <source>
        <dbReference type="ARBA" id="ARBA00022679"/>
    </source>
</evidence>
<comment type="catalytic activity">
    <reaction evidence="7">
        <text>L-tyrosyl-[protein] + ATP = O-(5'-adenylyl)-L-tyrosyl-[protein] + diphosphate</text>
        <dbReference type="Rhea" id="RHEA:54288"/>
        <dbReference type="Rhea" id="RHEA-COMP:10136"/>
        <dbReference type="Rhea" id="RHEA-COMP:13846"/>
        <dbReference type="ChEBI" id="CHEBI:30616"/>
        <dbReference type="ChEBI" id="CHEBI:33019"/>
        <dbReference type="ChEBI" id="CHEBI:46858"/>
        <dbReference type="ChEBI" id="CHEBI:83624"/>
        <dbReference type="EC" id="2.7.7.108"/>
    </reaction>
</comment>
<dbReference type="RefSeq" id="WP_177720078.1">
    <property type="nucleotide sequence ID" value="NZ_JACRSQ010000054.1"/>
</dbReference>
<dbReference type="GO" id="GO:0070733">
    <property type="term" value="F:AMPylase activity"/>
    <property type="evidence" value="ECO:0007669"/>
    <property type="project" value="UniProtKB-EC"/>
</dbReference>
<evidence type="ECO:0000313" key="9">
    <source>
        <dbReference type="Proteomes" id="UP000657006"/>
    </source>
</evidence>
<evidence type="ECO:0000256" key="4">
    <source>
        <dbReference type="ARBA" id="ARBA00022840"/>
    </source>
</evidence>
<sequence>MYFNDDTDVLINLAGIKDPELLHQAEEDITNLAMTNIYNQQYEKFNTETLKDIHRIIFGQIYDWAGEFRSIKAKRAA</sequence>
<dbReference type="Gene3D" id="1.10.3290.10">
    <property type="entry name" value="Fido-like domain"/>
    <property type="match status" value="1"/>
</dbReference>
<proteinExistence type="predicted"/>
<evidence type="ECO:0000256" key="5">
    <source>
        <dbReference type="ARBA" id="ARBA00034531"/>
    </source>
</evidence>
<name>A0A926I363_9FIRM</name>
<evidence type="ECO:0000256" key="3">
    <source>
        <dbReference type="ARBA" id="ARBA00022741"/>
    </source>
</evidence>
<evidence type="ECO:0000256" key="2">
    <source>
        <dbReference type="ARBA" id="ARBA00022695"/>
    </source>
</evidence>
<keyword evidence="2" id="KW-0548">Nucleotidyltransferase</keyword>
<keyword evidence="3" id="KW-0547">Nucleotide-binding</keyword>
<accession>A0A926I363</accession>
<dbReference type="PANTHER" id="PTHR39560:SF1">
    <property type="entry name" value="PROTEIN ADENYLYLTRANSFERASE FIC-RELATED"/>
    <property type="match status" value="1"/>
</dbReference>
<dbReference type="EC" id="2.7.7.108" evidence="5"/>
<dbReference type="GO" id="GO:0051302">
    <property type="term" value="P:regulation of cell division"/>
    <property type="evidence" value="ECO:0007669"/>
    <property type="project" value="TreeGrafter"/>
</dbReference>
<organism evidence="8 9">
    <name type="scientific">Bianquea renquensis</name>
    <dbReference type="NCBI Taxonomy" id="2763661"/>
    <lineage>
        <taxon>Bacteria</taxon>
        <taxon>Bacillati</taxon>
        <taxon>Bacillota</taxon>
        <taxon>Clostridia</taxon>
        <taxon>Eubacteriales</taxon>
        <taxon>Bianqueaceae</taxon>
        <taxon>Bianquea</taxon>
    </lineage>
</organism>
<dbReference type="SUPFAM" id="SSF140931">
    <property type="entry name" value="Fic-like"/>
    <property type="match status" value="1"/>
</dbReference>
<dbReference type="PANTHER" id="PTHR39560">
    <property type="entry name" value="PROTEIN ADENYLYLTRANSFERASE FIC-RELATED"/>
    <property type="match status" value="1"/>
</dbReference>